<organism evidence="9 10">
    <name type="scientific">Rikenella microfusus</name>
    <dbReference type="NCBI Taxonomy" id="28139"/>
    <lineage>
        <taxon>Bacteria</taxon>
        <taxon>Pseudomonadati</taxon>
        <taxon>Bacteroidota</taxon>
        <taxon>Bacteroidia</taxon>
        <taxon>Bacteroidales</taxon>
        <taxon>Rikenellaceae</taxon>
        <taxon>Rikenella</taxon>
    </lineage>
</organism>
<dbReference type="Gene3D" id="2.10.109.10">
    <property type="entry name" value="Umud Fragment, subunit A"/>
    <property type="match status" value="2"/>
</dbReference>
<comment type="subcellular location">
    <subcellularLocation>
        <location evidence="7">Membrane</location>
        <topology evidence="7">Single-pass type II membrane protein</topology>
    </subcellularLocation>
</comment>
<name>A0A379MTX7_9BACT</name>
<keyword evidence="7" id="KW-0472">Membrane</keyword>
<dbReference type="InterPro" id="IPR019758">
    <property type="entry name" value="Pept_S26A_signal_pept_1_CS"/>
</dbReference>
<dbReference type="EC" id="3.4.21.89" evidence="3 7"/>
<dbReference type="InterPro" id="IPR000223">
    <property type="entry name" value="Pept_S26A_signal_pept_1"/>
</dbReference>
<gene>
    <name evidence="9" type="primary">lepB_1</name>
    <name evidence="9" type="ORF">NCTC11190_01530</name>
</gene>
<feature type="transmembrane region" description="Helical" evidence="7">
    <location>
        <begin position="76"/>
        <end position="103"/>
    </location>
</feature>
<dbReference type="RefSeq" id="WP_336433343.1">
    <property type="nucleotide sequence ID" value="NZ_CANTWR010000019.1"/>
</dbReference>
<dbReference type="PANTHER" id="PTHR43390:SF1">
    <property type="entry name" value="CHLOROPLAST PROCESSING PEPTIDASE"/>
    <property type="match status" value="1"/>
</dbReference>
<dbReference type="SUPFAM" id="SSF51306">
    <property type="entry name" value="LexA/Signal peptidase"/>
    <property type="match status" value="1"/>
</dbReference>
<keyword evidence="7" id="KW-0645">Protease</keyword>
<dbReference type="AlphaFoldDB" id="A0A379MTX7"/>
<dbReference type="EMBL" id="UGVL01000001">
    <property type="protein sequence ID" value="SUE34307.1"/>
    <property type="molecule type" value="Genomic_DNA"/>
</dbReference>
<feature type="domain" description="Peptidase S26" evidence="8">
    <location>
        <begin position="408"/>
        <end position="446"/>
    </location>
</feature>
<evidence type="ECO:0000256" key="3">
    <source>
        <dbReference type="ARBA" id="ARBA00013208"/>
    </source>
</evidence>
<proteinExistence type="inferred from homology"/>
<protein>
    <recommendedName>
        <fullName evidence="4 7">Signal peptidase I</fullName>
        <ecNumber evidence="3 7">3.4.21.89</ecNumber>
    </recommendedName>
</protein>
<comment type="similarity">
    <text evidence="2 7">Belongs to the peptidase S26 family.</text>
</comment>
<dbReference type="CDD" id="cd06530">
    <property type="entry name" value="S26_SPase_I"/>
    <property type="match status" value="2"/>
</dbReference>
<dbReference type="NCBIfam" id="TIGR02227">
    <property type="entry name" value="sigpep_I_bact"/>
    <property type="match status" value="1"/>
</dbReference>
<dbReference type="InterPro" id="IPR019533">
    <property type="entry name" value="Peptidase_S26"/>
</dbReference>
<dbReference type="PANTHER" id="PTHR43390">
    <property type="entry name" value="SIGNAL PEPTIDASE I"/>
    <property type="match status" value="1"/>
</dbReference>
<dbReference type="GO" id="GO:0006465">
    <property type="term" value="P:signal peptide processing"/>
    <property type="evidence" value="ECO:0007669"/>
    <property type="project" value="InterPro"/>
</dbReference>
<keyword evidence="7" id="KW-1133">Transmembrane helix</keyword>
<dbReference type="STRING" id="880526.GCA_000427365_00031"/>
<keyword evidence="10" id="KW-1185">Reference proteome</keyword>
<dbReference type="GO" id="GO:0009003">
    <property type="term" value="F:signal peptidase activity"/>
    <property type="evidence" value="ECO:0007669"/>
    <property type="project" value="UniProtKB-EC"/>
</dbReference>
<evidence type="ECO:0000259" key="8">
    <source>
        <dbReference type="Pfam" id="PF10502"/>
    </source>
</evidence>
<dbReference type="GO" id="GO:0004252">
    <property type="term" value="F:serine-type endopeptidase activity"/>
    <property type="evidence" value="ECO:0007669"/>
    <property type="project" value="InterPro"/>
</dbReference>
<dbReference type="PRINTS" id="PR00727">
    <property type="entry name" value="LEADERPTASE"/>
</dbReference>
<reference evidence="9 10" key="1">
    <citation type="submission" date="2018-06" db="EMBL/GenBank/DDBJ databases">
        <authorList>
            <consortium name="Pathogen Informatics"/>
            <person name="Doyle S."/>
        </authorList>
    </citation>
    <scope>NUCLEOTIDE SEQUENCE [LARGE SCALE GENOMIC DNA]</scope>
    <source>
        <strain evidence="9 10">NCTC11190</strain>
    </source>
</reference>
<comment type="catalytic activity">
    <reaction evidence="1 7">
        <text>Cleavage of hydrophobic, N-terminal signal or leader sequences from secreted and periplasmic proteins.</text>
        <dbReference type="EC" id="3.4.21.89"/>
    </reaction>
</comment>
<evidence type="ECO:0000256" key="6">
    <source>
        <dbReference type="PIRSR" id="PIRSR600223-1"/>
    </source>
</evidence>
<evidence type="ECO:0000256" key="7">
    <source>
        <dbReference type="RuleBase" id="RU362042"/>
    </source>
</evidence>
<evidence type="ECO:0000256" key="1">
    <source>
        <dbReference type="ARBA" id="ARBA00000677"/>
    </source>
</evidence>
<keyword evidence="7" id="KW-0812">Transmembrane</keyword>
<evidence type="ECO:0000256" key="4">
    <source>
        <dbReference type="ARBA" id="ARBA00019232"/>
    </source>
</evidence>
<feature type="domain" description="Peptidase S26" evidence="8">
    <location>
        <begin position="77"/>
        <end position="265"/>
    </location>
</feature>
<evidence type="ECO:0000313" key="9">
    <source>
        <dbReference type="EMBL" id="SUE34307.1"/>
    </source>
</evidence>
<dbReference type="GO" id="GO:0016020">
    <property type="term" value="C:membrane"/>
    <property type="evidence" value="ECO:0007669"/>
    <property type="project" value="UniProtKB-SubCell"/>
</dbReference>
<evidence type="ECO:0000313" key="10">
    <source>
        <dbReference type="Proteomes" id="UP000255233"/>
    </source>
</evidence>
<feature type="active site" evidence="6">
    <location>
        <position position="107"/>
    </location>
</feature>
<feature type="transmembrane region" description="Helical" evidence="7">
    <location>
        <begin position="37"/>
        <end position="55"/>
    </location>
</feature>
<dbReference type="InterPro" id="IPR036286">
    <property type="entry name" value="LexA/Signal_pep-like_sf"/>
</dbReference>
<feature type="transmembrane region" description="Helical" evidence="7">
    <location>
        <begin position="12"/>
        <end position="31"/>
    </location>
</feature>
<accession>A0A379MTX7</accession>
<dbReference type="PROSITE" id="PS00761">
    <property type="entry name" value="SPASE_I_3"/>
    <property type="match status" value="1"/>
</dbReference>
<dbReference type="Pfam" id="PF10502">
    <property type="entry name" value="Peptidase_S26"/>
    <property type="match status" value="2"/>
</dbReference>
<dbReference type="Proteomes" id="UP000255233">
    <property type="component" value="Unassembled WGS sequence"/>
</dbReference>
<keyword evidence="5 7" id="KW-0378">Hydrolase</keyword>
<feature type="active site" evidence="6">
    <location>
        <position position="240"/>
    </location>
</feature>
<comment type="caution">
    <text evidence="7">Lacks conserved residue(s) required for the propagation of feature annotation.</text>
</comment>
<evidence type="ECO:0000256" key="2">
    <source>
        <dbReference type="ARBA" id="ARBA00009370"/>
    </source>
</evidence>
<evidence type="ECO:0000256" key="5">
    <source>
        <dbReference type="ARBA" id="ARBA00022801"/>
    </source>
</evidence>
<sequence length="469" mass="54461">MKKAIEKLREIWGNKWVRFSVVSLIYVLWFVVWTRNLLWLLGVAVIYDIYISKYINRLWLDRYRAYKKDHKAFRKAMEWVEALLFAVVVVVPLKIYFFGMYVIPSSSMERTLLTGDYIFVSKLHYGPKMPNTPLSFPFVQNTLPLTETTPSYLEWIQWPYKRLAGRDIVRNDDVVVFNFPEGDTVALGSITVKDEYGRSTDTDVSTTSYYELLRSLGREKVYSDLKVMYRPVDKRENYIKRCVAVAGDTIQVIDGNVFVNGRQQQNIPGVQYIYLVSVTSPIGNRAFERLGINTEEVGYSPEAGRYTMPLTAEGVELLKSLPEVKEIVRYINRIPGESIFPHDPARYPWTEDIFGPLWVPKAGTTVPLTLENLPLYERIIRNYEGNTLEVNRTDGTIYINGTPATDYTFKMDYYFMMGDNRHNSADSRFWGFVPEDHIEGKASFVWLSITPGKNIFTGIRWDRMFRGIH</sequence>